<dbReference type="Gene3D" id="2.40.10.10">
    <property type="entry name" value="Trypsin-like serine proteases"/>
    <property type="match status" value="2"/>
</dbReference>
<dbReference type="SUPFAM" id="SSF50156">
    <property type="entry name" value="PDZ domain-like"/>
    <property type="match status" value="1"/>
</dbReference>
<dbReference type="AlphaFoldDB" id="A0A2H1FI24"/>
<organism evidence="5 6">
    <name type="scientific">Candidatus Nitrosotalea okcheonensis</name>
    <dbReference type="NCBI Taxonomy" id="1903276"/>
    <lineage>
        <taxon>Archaea</taxon>
        <taxon>Nitrososphaerota</taxon>
        <taxon>Nitrososphaeria</taxon>
        <taxon>Nitrosotaleales</taxon>
        <taxon>Nitrosotaleaceae</taxon>
        <taxon>Nitrosotalea</taxon>
    </lineage>
</organism>
<accession>A0A2H1FI24</accession>
<evidence type="ECO:0000256" key="3">
    <source>
        <dbReference type="ARBA" id="ARBA00022801"/>
    </source>
</evidence>
<dbReference type="InterPro" id="IPR043504">
    <property type="entry name" value="Peptidase_S1_PA_chymotrypsin"/>
</dbReference>
<dbReference type="EC" id="1.3.1.74" evidence="5"/>
<keyword evidence="2" id="KW-0645">Protease</keyword>
<dbReference type="PANTHER" id="PTHR43343:SF3">
    <property type="entry name" value="PROTEASE DO-LIKE 8, CHLOROPLASTIC"/>
    <property type="match status" value="1"/>
</dbReference>
<keyword evidence="3" id="KW-0378">Hydrolase</keyword>
<sequence>MFATKPRQVIEISMIAVLAIVVVTQISTNNVYSTNFSTTISVPVTQENLTTIFKNTEKSVVQITSTVSTVDSSIIVNGYPLQGQSTRLGSGFIYDTNGDIITNNHVVDGSKTVNVTFVEGNTYTAKVIGTDPYNDIAVIHIIDNFTGENLAPLVLANSSQLEVGQGVAAIGNPYGLSDTMTHGIISQMGRLLNEQSAGGFSIPDVIQTDAAINPGNSGGPLLDMRGEVIGMNTAIRTISGAFSGIGFAIPSNDISRIVPYLIKDGSYKHPWLGITGTSVNPEFAKLHGLPRNYHGVVVEQIVKDSPAQKAGLVGANVDQNNNVTNKSDIIIAVDGHPVKTIYDIISYMDEHKSVGDKIVLTVNRDGKTIDLNTVLLGRPNRNS</sequence>
<protein>
    <submittedName>
        <fullName evidence="5">2-alkenal reductase</fullName>
        <ecNumber evidence="5">1.3.1.74</ecNumber>
    </submittedName>
</protein>
<keyword evidence="6" id="KW-1185">Reference proteome</keyword>
<dbReference type="Gene3D" id="2.30.42.10">
    <property type="match status" value="1"/>
</dbReference>
<dbReference type="Proteomes" id="UP000230607">
    <property type="component" value="Chromosome 1"/>
</dbReference>
<dbReference type="InterPro" id="IPR009003">
    <property type="entry name" value="Peptidase_S1_PA"/>
</dbReference>
<keyword evidence="5" id="KW-0560">Oxidoreductase</keyword>
<dbReference type="InterPro" id="IPR001940">
    <property type="entry name" value="Peptidase_S1C"/>
</dbReference>
<dbReference type="SUPFAM" id="SSF50494">
    <property type="entry name" value="Trypsin-like serine proteases"/>
    <property type="match status" value="1"/>
</dbReference>
<gene>
    <name evidence="5" type="ORF">NCS_30255</name>
</gene>
<evidence type="ECO:0000259" key="4">
    <source>
        <dbReference type="SMART" id="SM00228"/>
    </source>
</evidence>
<dbReference type="GO" id="GO:0006508">
    <property type="term" value="P:proteolysis"/>
    <property type="evidence" value="ECO:0007669"/>
    <property type="project" value="UniProtKB-KW"/>
</dbReference>
<evidence type="ECO:0000256" key="2">
    <source>
        <dbReference type="ARBA" id="ARBA00022670"/>
    </source>
</evidence>
<comment type="similarity">
    <text evidence="1">Belongs to the peptidase S1C family.</text>
</comment>
<dbReference type="SMART" id="SM00228">
    <property type="entry name" value="PDZ"/>
    <property type="match status" value="1"/>
</dbReference>
<proteinExistence type="inferred from homology"/>
<dbReference type="EMBL" id="LT841358">
    <property type="protein sequence ID" value="SMH72415.1"/>
    <property type="molecule type" value="Genomic_DNA"/>
</dbReference>
<evidence type="ECO:0000256" key="1">
    <source>
        <dbReference type="ARBA" id="ARBA00010541"/>
    </source>
</evidence>
<dbReference type="PRINTS" id="PR00834">
    <property type="entry name" value="PROTEASES2C"/>
</dbReference>
<dbReference type="RefSeq" id="WP_231911794.1">
    <property type="nucleotide sequence ID" value="NZ_LT841358.1"/>
</dbReference>
<dbReference type="Pfam" id="PF13365">
    <property type="entry name" value="Trypsin_2"/>
    <property type="match status" value="1"/>
</dbReference>
<evidence type="ECO:0000313" key="6">
    <source>
        <dbReference type="Proteomes" id="UP000230607"/>
    </source>
</evidence>
<dbReference type="GO" id="GO:0004252">
    <property type="term" value="F:serine-type endopeptidase activity"/>
    <property type="evidence" value="ECO:0007669"/>
    <property type="project" value="InterPro"/>
</dbReference>
<dbReference type="GO" id="GO:0032440">
    <property type="term" value="F:2-alkenal reductase [NAD(P)H] activity"/>
    <property type="evidence" value="ECO:0007669"/>
    <property type="project" value="UniProtKB-EC"/>
</dbReference>
<name>A0A2H1FI24_9ARCH</name>
<dbReference type="Pfam" id="PF13180">
    <property type="entry name" value="PDZ_2"/>
    <property type="match status" value="1"/>
</dbReference>
<dbReference type="InterPro" id="IPR001478">
    <property type="entry name" value="PDZ"/>
</dbReference>
<evidence type="ECO:0000313" key="5">
    <source>
        <dbReference type="EMBL" id="SMH72415.1"/>
    </source>
</evidence>
<dbReference type="InterPro" id="IPR036034">
    <property type="entry name" value="PDZ_sf"/>
</dbReference>
<dbReference type="InterPro" id="IPR051201">
    <property type="entry name" value="Chloro_Bact_Ser_Proteases"/>
</dbReference>
<dbReference type="CDD" id="cd06779">
    <property type="entry name" value="cpPDZ_Deg_HtrA-like"/>
    <property type="match status" value="1"/>
</dbReference>
<feature type="domain" description="PDZ" evidence="4">
    <location>
        <begin position="270"/>
        <end position="366"/>
    </location>
</feature>
<reference evidence="6" key="1">
    <citation type="submission" date="2017-03" db="EMBL/GenBank/DDBJ databases">
        <authorList>
            <person name="Herbold C."/>
        </authorList>
    </citation>
    <scope>NUCLEOTIDE SEQUENCE [LARGE SCALE GENOMIC DNA]</scope>
</reference>
<dbReference type="PANTHER" id="PTHR43343">
    <property type="entry name" value="PEPTIDASE S12"/>
    <property type="match status" value="1"/>
</dbReference>